<dbReference type="EMBL" id="JAANNT010000001">
    <property type="protein sequence ID" value="NUV27144.1"/>
    <property type="molecule type" value="Genomic_DNA"/>
</dbReference>
<comment type="caution">
    <text evidence="2">The sequence shown here is derived from an EMBL/GenBank/DDBJ whole genome shotgun (WGS) entry which is preliminary data.</text>
</comment>
<keyword evidence="1" id="KW-1133">Transmembrane helix</keyword>
<organism evidence="2 3">
    <name type="scientific">Streptomyces odorifer</name>
    <dbReference type="NCBI Taxonomy" id="53450"/>
    <lineage>
        <taxon>Bacteria</taxon>
        <taxon>Bacillati</taxon>
        <taxon>Actinomycetota</taxon>
        <taxon>Actinomycetes</taxon>
        <taxon>Kitasatosporales</taxon>
        <taxon>Streptomycetaceae</taxon>
        <taxon>Streptomyces</taxon>
        <taxon>Streptomyces albidoflavus group</taxon>
    </lineage>
</organism>
<keyword evidence="1" id="KW-0472">Membrane</keyword>
<feature type="transmembrane region" description="Helical" evidence="1">
    <location>
        <begin position="59"/>
        <end position="77"/>
    </location>
</feature>
<evidence type="ECO:0000313" key="3">
    <source>
        <dbReference type="Proteomes" id="UP000540128"/>
    </source>
</evidence>
<evidence type="ECO:0000313" key="2">
    <source>
        <dbReference type="EMBL" id="NUV27144.1"/>
    </source>
</evidence>
<gene>
    <name evidence="2" type="ORF">G6W59_02080</name>
</gene>
<accession>A0A7Y6C6L6</accession>
<evidence type="ECO:0000256" key="1">
    <source>
        <dbReference type="SAM" id="Phobius"/>
    </source>
</evidence>
<feature type="transmembrane region" description="Helical" evidence="1">
    <location>
        <begin position="84"/>
        <end position="103"/>
    </location>
</feature>
<protein>
    <submittedName>
        <fullName evidence="2">Uncharacterized protein</fullName>
    </submittedName>
</protein>
<keyword evidence="1" id="KW-0812">Transmembrane</keyword>
<feature type="transmembrane region" description="Helical" evidence="1">
    <location>
        <begin position="19"/>
        <end position="39"/>
    </location>
</feature>
<reference evidence="2 3" key="1">
    <citation type="submission" date="2020-03" db="EMBL/GenBank/DDBJ databases">
        <title>Complete genome sequence of sixteen Streptomyces strains facilitates identification of candidate genes involved in plant growth-promotion in grain legumes and cereals.</title>
        <authorList>
            <person name="Gopalakrishnan S."/>
            <person name="Thakur V."/>
            <person name="Saxena R."/>
            <person name="Vadlamudi S."/>
            <person name="Purohit S."/>
            <person name="Kumar V."/>
            <person name="Rathore A."/>
            <person name="Chitikineni A."/>
            <person name="Varshney R.K."/>
        </authorList>
    </citation>
    <scope>NUCLEOTIDE SEQUENCE [LARGE SCALE GENOMIC DNA]</scope>
    <source>
        <strain evidence="2 3">KAI-180</strain>
    </source>
</reference>
<dbReference type="Proteomes" id="UP000540128">
    <property type="component" value="Unassembled WGS sequence"/>
</dbReference>
<keyword evidence="3" id="KW-1185">Reference proteome</keyword>
<sequence length="104" mass="11169">MPVSVVELRGRLRRSDRPVSVAVVVGNLLLCCVVLWLVAGAGATTREEETASWVLGAKIYGIWLAAGLVLFAVAGLPRTLLRHLATMLLTPSALFLLMVLLSLM</sequence>
<name>A0A7Y6C6L6_9ACTN</name>
<dbReference type="AlphaFoldDB" id="A0A7Y6C6L6"/>
<proteinExistence type="predicted"/>